<keyword evidence="3" id="KW-1185">Reference proteome</keyword>
<reference evidence="2 3" key="1">
    <citation type="submission" date="2020-02" db="EMBL/GenBank/DDBJ databases">
        <authorList>
            <person name="Gao J."/>
            <person name="Sun J."/>
        </authorList>
    </citation>
    <scope>NUCLEOTIDE SEQUENCE [LARGE SCALE GENOMIC DNA]</scope>
    <source>
        <strain evidence="2 3">7124</strain>
    </source>
</reference>
<dbReference type="PROSITE" id="PS51257">
    <property type="entry name" value="PROKAR_LIPOPROTEIN"/>
    <property type="match status" value="1"/>
</dbReference>
<feature type="chain" id="PRO_5039400182" evidence="1">
    <location>
        <begin position="21"/>
        <end position="310"/>
    </location>
</feature>
<sequence>MTRKFGKMAAAAALTAILLAGCTDLPGKTSGGTDNSLETSIDTIGETVQQEAGKAADTARQAVETAASDAADRIKSGSIVKELTLIRAAGNADTLRLDNSVGEIEVKSGSGNDVKVTATIRSYGKLFRKADRQQILDNAEVSIQEKGGELRLSTVSKEAPSTDLWTWAEKTFGFADFSISYVIEAPKSLSRYEITDDVGKIKLRGLTGTYQVSGDVGGIEIEDAHITGKSTVSTDTGSISLDLIALDGDLTAKTDVGSISAALDQSVKCTLEANSELGRISGAPSGKSDVNGGGPLLSLSSSVGTINVTK</sequence>
<dbReference type="AlphaFoldDB" id="A0A6M1PD56"/>
<comment type="caution">
    <text evidence="2">The sequence shown here is derived from an EMBL/GenBank/DDBJ whole genome shotgun (WGS) entry which is preliminary data.</text>
</comment>
<evidence type="ECO:0000256" key="1">
    <source>
        <dbReference type="SAM" id="SignalP"/>
    </source>
</evidence>
<feature type="signal peptide" evidence="1">
    <location>
        <begin position="1"/>
        <end position="20"/>
    </location>
</feature>
<evidence type="ECO:0000313" key="3">
    <source>
        <dbReference type="Proteomes" id="UP000480151"/>
    </source>
</evidence>
<dbReference type="RefSeq" id="WP_165093736.1">
    <property type="nucleotide sequence ID" value="NZ_JAAKGU010000001.1"/>
</dbReference>
<name>A0A6M1PD56_9BACL</name>
<keyword evidence="1" id="KW-0732">Signal</keyword>
<dbReference type="Proteomes" id="UP000480151">
    <property type="component" value="Unassembled WGS sequence"/>
</dbReference>
<proteinExistence type="predicted"/>
<dbReference type="EMBL" id="JAAKGU010000001">
    <property type="protein sequence ID" value="NGM81180.1"/>
    <property type="molecule type" value="Genomic_DNA"/>
</dbReference>
<protein>
    <submittedName>
        <fullName evidence="2">DUF4097 family beta strand repeat protein</fullName>
    </submittedName>
</protein>
<accession>A0A6M1PD56</accession>
<gene>
    <name evidence="2" type="ORF">G5B47_02000</name>
</gene>
<evidence type="ECO:0000313" key="2">
    <source>
        <dbReference type="EMBL" id="NGM81180.1"/>
    </source>
</evidence>
<organism evidence="2 3">
    <name type="scientific">Paenibacillus apii</name>
    <dbReference type="NCBI Taxonomy" id="1850370"/>
    <lineage>
        <taxon>Bacteria</taxon>
        <taxon>Bacillati</taxon>
        <taxon>Bacillota</taxon>
        <taxon>Bacilli</taxon>
        <taxon>Bacillales</taxon>
        <taxon>Paenibacillaceae</taxon>
        <taxon>Paenibacillus</taxon>
    </lineage>
</organism>